<proteinExistence type="predicted"/>
<evidence type="ECO:0000313" key="1">
    <source>
        <dbReference type="EMBL" id="PIA15165.1"/>
    </source>
</evidence>
<gene>
    <name evidence="1" type="ORF">COEREDRAFT_82154</name>
</gene>
<accession>A0A2G5B835</accession>
<name>A0A2G5B835_COERN</name>
<protein>
    <submittedName>
        <fullName evidence="1">Uncharacterized protein</fullName>
    </submittedName>
</protein>
<reference evidence="1 2" key="1">
    <citation type="journal article" date="2015" name="Genome Biol. Evol.">
        <title>Phylogenomic analyses indicate that early fungi evolved digesting cell walls of algal ancestors of land plants.</title>
        <authorList>
            <person name="Chang Y."/>
            <person name="Wang S."/>
            <person name="Sekimoto S."/>
            <person name="Aerts A.L."/>
            <person name="Choi C."/>
            <person name="Clum A."/>
            <person name="LaButti K.M."/>
            <person name="Lindquist E.A."/>
            <person name="Yee Ngan C."/>
            <person name="Ohm R.A."/>
            <person name="Salamov A.A."/>
            <person name="Grigoriev I.V."/>
            <person name="Spatafora J.W."/>
            <person name="Berbee M.L."/>
        </authorList>
    </citation>
    <scope>NUCLEOTIDE SEQUENCE [LARGE SCALE GENOMIC DNA]</scope>
    <source>
        <strain evidence="1 2">NRRL 1564</strain>
    </source>
</reference>
<sequence>MRTLLSVRWRKSSYTGRQYCGRHGCKKRTQWRSSTATRLGYTASGLADQRKLRCRAKLRCYMGRQSSTQALSQGPRSYGCLEYGGLGSGGQQRTKW</sequence>
<keyword evidence="2" id="KW-1185">Reference proteome</keyword>
<evidence type="ECO:0000313" key="2">
    <source>
        <dbReference type="Proteomes" id="UP000242474"/>
    </source>
</evidence>
<dbReference type="Proteomes" id="UP000242474">
    <property type="component" value="Unassembled WGS sequence"/>
</dbReference>
<dbReference type="EMBL" id="KZ303509">
    <property type="protein sequence ID" value="PIA15165.1"/>
    <property type="molecule type" value="Genomic_DNA"/>
</dbReference>
<dbReference type="AlphaFoldDB" id="A0A2G5B835"/>
<organism evidence="1 2">
    <name type="scientific">Coemansia reversa (strain ATCC 12441 / NRRL 1564)</name>
    <dbReference type="NCBI Taxonomy" id="763665"/>
    <lineage>
        <taxon>Eukaryota</taxon>
        <taxon>Fungi</taxon>
        <taxon>Fungi incertae sedis</taxon>
        <taxon>Zoopagomycota</taxon>
        <taxon>Kickxellomycotina</taxon>
        <taxon>Kickxellomycetes</taxon>
        <taxon>Kickxellales</taxon>
        <taxon>Kickxellaceae</taxon>
        <taxon>Coemansia</taxon>
    </lineage>
</organism>